<accession>A0A326U9C9</accession>
<protein>
    <submittedName>
        <fullName evidence="2">Uncharacterized protein</fullName>
    </submittedName>
</protein>
<dbReference type="RefSeq" id="WP_111325200.1">
    <property type="nucleotide sequence ID" value="NZ_BIFX01000003.1"/>
</dbReference>
<feature type="transmembrane region" description="Helical" evidence="1">
    <location>
        <begin position="99"/>
        <end position="121"/>
    </location>
</feature>
<proteinExistence type="predicted"/>
<dbReference type="AlphaFoldDB" id="A0A326U9C9"/>
<keyword evidence="1" id="KW-0472">Membrane</keyword>
<keyword evidence="1" id="KW-0812">Transmembrane</keyword>
<comment type="caution">
    <text evidence="2">The sequence shown here is derived from an EMBL/GenBank/DDBJ whole genome shotgun (WGS) entry which is preliminary data.</text>
</comment>
<keyword evidence="3" id="KW-1185">Reference proteome</keyword>
<gene>
    <name evidence="2" type="ORF">EI42_04902</name>
</gene>
<feature type="transmembrane region" description="Helical" evidence="1">
    <location>
        <begin position="58"/>
        <end position="79"/>
    </location>
</feature>
<dbReference type="Proteomes" id="UP000248806">
    <property type="component" value="Unassembled WGS sequence"/>
</dbReference>
<feature type="transmembrane region" description="Helical" evidence="1">
    <location>
        <begin position="133"/>
        <end position="154"/>
    </location>
</feature>
<organism evidence="2 3">
    <name type="scientific">Thermosporothrix hazakensis</name>
    <dbReference type="NCBI Taxonomy" id="644383"/>
    <lineage>
        <taxon>Bacteria</taxon>
        <taxon>Bacillati</taxon>
        <taxon>Chloroflexota</taxon>
        <taxon>Ktedonobacteria</taxon>
        <taxon>Ktedonobacterales</taxon>
        <taxon>Thermosporotrichaceae</taxon>
        <taxon>Thermosporothrix</taxon>
    </lineage>
</organism>
<dbReference type="EMBL" id="QKUF01000025">
    <property type="protein sequence ID" value="PZW23519.1"/>
    <property type="molecule type" value="Genomic_DNA"/>
</dbReference>
<reference evidence="2 3" key="1">
    <citation type="submission" date="2018-06" db="EMBL/GenBank/DDBJ databases">
        <title>Genomic Encyclopedia of Archaeal and Bacterial Type Strains, Phase II (KMG-II): from individual species to whole genera.</title>
        <authorList>
            <person name="Goeker M."/>
        </authorList>
    </citation>
    <scope>NUCLEOTIDE SEQUENCE [LARGE SCALE GENOMIC DNA]</scope>
    <source>
        <strain evidence="2 3">ATCC BAA-1881</strain>
    </source>
</reference>
<evidence type="ECO:0000256" key="1">
    <source>
        <dbReference type="SAM" id="Phobius"/>
    </source>
</evidence>
<name>A0A326U9C9_THEHA</name>
<keyword evidence="1" id="KW-1133">Transmembrane helix</keyword>
<sequence>MQPRKTGGTRKALLLYGSITGTLLLLLYILLRIFALFFSNQCILILSRIFYFPLDYSYFVIGLTLSILSALLAGLLYYLMGRKATGRTSSISRSMRTALWSICLFLALSLGIDFLFLFGSPQMLFGGVSVLDIMLHALIRLLLCVGFGLLMTYVGGRQIERSLRLPTL</sequence>
<evidence type="ECO:0000313" key="2">
    <source>
        <dbReference type="EMBL" id="PZW23519.1"/>
    </source>
</evidence>
<feature type="transmembrane region" description="Helical" evidence="1">
    <location>
        <begin position="12"/>
        <end position="38"/>
    </location>
</feature>
<evidence type="ECO:0000313" key="3">
    <source>
        <dbReference type="Proteomes" id="UP000248806"/>
    </source>
</evidence>